<dbReference type="Proteomes" id="UP000324853">
    <property type="component" value="Unassembled WGS sequence"/>
</dbReference>
<dbReference type="OrthoDB" id="8480749at2"/>
<dbReference type="EMBL" id="VSSR01000042">
    <property type="protein sequence ID" value="TYL80174.1"/>
    <property type="molecule type" value="Genomic_DNA"/>
</dbReference>
<evidence type="ECO:0000313" key="2">
    <source>
        <dbReference type="Proteomes" id="UP000324853"/>
    </source>
</evidence>
<gene>
    <name evidence="1" type="ORF">FXB38_24725</name>
</gene>
<protein>
    <submittedName>
        <fullName evidence="1">Uncharacterized protein</fullName>
    </submittedName>
</protein>
<accession>A0A5S4WIT9</accession>
<evidence type="ECO:0000313" key="1">
    <source>
        <dbReference type="EMBL" id="TYL80174.1"/>
    </source>
</evidence>
<sequence length="296" mass="33253">MTIEREVLLLSKVQADKLRELVPNANPRQVSDDRYITGIEALDGPTTDEVMHLMSALPRCLVLIHDPVTELGPSEIEIVESSITIEDRKPRVYQPTGQPHVRPPLPEKGDWSERALYESVGRALSAWETLESAYASLFGAFLSPSWYFLPPMRAYGSITGFRARAGMVKAAADAFFLESEPTADTPRQREEFRRLNDLVERFSDRRNDIAHAIVGPYTSPLGYIRGLALLPPTHATKKQKFREDLPPHAAPHLRPIYAYTSAEIAFFANEFLALRKLVYSLSLDVTTVLVRHGEQG</sequence>
<reference evidence="1 2" key="1">
    <citation type="submission" date="2019-08" db="EMBL/GenBank/DDBJ databases">
        <title>Bradyrhizobium hipponensis sp. nov., a rhizobium isolated from a Lupinus angustifolius root nodule in Tunisia.</title>
        <authorList>
            <person name="Off K."/>
            <person name="Rejili M."/>
            <person name="Mars M."/>
            <person name="Brachmann A."/>
            <person name="Marin M."/>
        </authorList>
    </citation>
    <scope>NUCLEOTIDE SEQUENCE [LARGE SCALE GENOMIC DNA]</scope>
    <source>
        <strain evidence="1 2">CTAW11</strain>
    </source>
</reference>
<proteinExistence type="predicted"/>
<organism evidence="1 2">
    <name type="scientific">Bradyrhizobium cytisi</name>
    <dbReference type="NCBI Taxonomy" id="515489"/>
    <lineage>
        <taxon>Bacteria</taxon>
        <taxon>Pseudomonadati</taxon>
        <taxon>Pseudomonadota</taxon>
        <taxon>Alphaproteobacteria</taxon>
        <taxon>Hyphomicrobiales</taxon>
        <taxon>Nitrobacteraceae</taxon>
        <taxon>Bradyrhizobium</taxon>
    </lineage>
</organism>
<comment type="caution">
    <text evidence="1">The sequence shown here is derived from an EMBL/GenBank/DDBJ whole genome shotgun (WGS) entry which is preliminary data.</text>
</comment>
<dbReference type="RefSeq" id="WP_148753557.1">
    <property type="nucleotide sequence ID" value="NZ_VSSR01000042.1"/>
</dbReference>
<name>A0A5S4WIT9_9BRAD</name>
<keyword evidence="2" id="KW-1185">Reference proteome</keyword>
<dbReference type="AlphaFoldDB" id="A0A5S4WIT9"/>